<name>A0A239J307_9ACTN</name>
<reference evidence="2" key="1">
    <citation type="submission" date="2017-06" db="EMBL/GenBank/DDBJ databases">
        <authorList>
            <person name="Varghese N."/>
            <person name="Submissions S."/>
        </authorList>
    </citation>
    <scope>NUCLEOTIDE SEQUENCE [LARGE SCALE GENOMIC DNA]</scope>
    <source>
        <strain evidence="2">DSM 45423</strain>
    </source>
</reference>
<accession>A0A239J307</accession>
<dbReference type="InterPro" id="IPR053852">
    <property type="entry name" value="DUF6910"/>
</dbReference>
<dbReference type="AlphaFoldDB" id="A0A239J307"/>
<proteinExistence type="predicted"/>
<sequence>MILVAVGRVDRPGAGHRCGVRVGITAVRRLRFDDGTPVTAASGIAPLGDGWLVAQDDATHAAWQRPDGVARLRLLPPVEGLDRFSEAAGTKHLKPDLEVACPVEADGLPGVLLLGSGSAARRTRGVLVTLDGDRPDVRAADLAPLYGAVAERLGVPVAQLNLEGASRAGDVLRWYQRGNLAAGVANAGVEVPLEALVAVLLGRAGAGTVPLGAAHVLELGEVAGVGLAVTDAIALPDGRELLAAAAEDTPNPVDDGPVVATALVLADGGRVLDVTPLPEVDGQVVKVEGLALRGTDGAAVHLVAVVDADDPELPSPQVDLTVTPG</sequence>
<dbReference type="Pfam" id="PF21851">
    <property type="entry name" value="DUF6910"/>
    <property type="match status" value="1"/>
</dbReference>
<evidence type="ECO:0000313" key="1">
    <source>
        <dbReference type="EMBL" id="SNT00179.1"/>
    </source>
</evidence>
<organism evidence="1 2">
    <name type="scientific">Geodermatophilus saharensis</name>
    <dbReference type="NCBI Taxonomy" id="1137994"/>
    <lineage>
        <taxon>Bacteria</taxon>
        <taxon>Bacillati</taxon>
        <taxon>Actinomycetota</taxon>
        <taxon>Actinomycetes</taxon>
        <taxon>Geodermatophilales</taxon>
        <taxon>Geodermatophilaceae</taxon>
        <taxon>Geodermatophilus</taxon>
    </lineage>
</organism>
<gene>
    <name evidence="1" type="ORF">SAMN04488107_4606</name>
</gene>
<dbReference type="EMBL" id="FZOH01000013">
    <property type="protein sequence ID" value="SNT00179.1"/>
    <property type="molecule type" value="Genomic_DNA"/>
</dbReference>
<keyword evidence="2" id="KW-1185">Reference proteome</keyword>
<protein>
    <submittedName>
        <fullName evidence="1">Uncharacterized protein</fullName>
    </submittedName>
</protein>
<dbReference type="Proteomes" id="UP000198386">
    <property type="component" value="Unassembled WGS sequence"/>
</dbReference>
<evidence type="ECO:0000313" key="2">
    <source>
        <dbReference type="Proteomes" id="UP000198386"/>
    </source>
</evidence>